<keyword evidence="2" id="KW-0472">Membrane</keyword>
<evidence type="ECO:0000256" key="1">
    <source>
        <dbReference type="SAM" id="MobiDB-lite"/>
    </source>
</evidence>
<keyword evidence="2" id="KW-0812">Transmembrane</keyword>
<name>A0A6J5YHD4_9ZZZZ</name>
<dbReference type="Pfam" id="PF10066">
    <property type="entry name" value="DUF2304"/>
    <property type="match status" value="1"/>
</dbReference>
<proteinExistence type="predicted"/>
<feature type="region of interest" description="Disordered" evidence="1">
    <location>
        <begin position="117"/>
        <end position="142"/>
    </location>
</feature>
<protein>
    <submittedName>
        <fullName evidence="3">Unannotated protein</fullName>
    </submittedName>
</protein>
<gene>
    <name evidence="3" type="ORF">UFOPK1392_00879</name>
</gene>
<dbReference type="EMBL" id="CAEMXZ010000028">
    <property type="protein sequence ID" value="CAB4323129.1"/>
    <property type="molecule type" value="Genomic_DNA"/>
</dbReference>
<evidence type="ECO:0000256" key="2">
    <source>
        <dbReference type="SAM" id="Phobius"/>
    </source>
</evidence>
<organism evidence="3">
    <name type="scientific">freshwater metagenome</name>
    <dbReference type="NCBI Taxonomy" id="449393"/>
    <lineage>
        <taxon>unclassified sequences</taxon>
        <taxon>metagenomes</taxon>
        <taxon>ecological metagenomes</taxon>
    </lineage>
</organism>
<feature type="transmembrane region" description="Helical" evidence="2">
    <location>
        <begin position="6"/>
        <end position="24"/>
    </location>
</feature>
<accession>A0A6J5YHD4</accession>
<feature type="transmembrane region" description="Helical" evidence="2">
    <location>
        <begin position="69"/>
        <end position="87"/>
    </location>
</feature>
<feature type="transmembrane region" description="Helical" evidence="2">
    <location>
        <begin position="36"/>
        <end position="54"/>
    </location>
</feature>
<reference evidence="3" key="1">
    <citation type="submission" date="2020-05" db="EMBL/GenBank/DDBJ databases">
        <authorList>
            <person name="Chiriac C."/>
            <person name="Salcher M."/>
            <person name="Ghai R."/>
            <person name="Kavagutti S V."/>
        </authorList>
    </citation>
    <scope>NUCLEOTIDE SEQUENCE</scope>
</reference>
<sequence length="142" mass="15731">MSTRAHVMLAILVAMAIFVIIRLVRRRHLKAKYSLLWLTLGGFMVVIAAVPGLLDWTAARLGIYYEPTLLILLGLALILLIVMHFSYELSRMENRVRTLAEESAILRHRLGVLERLAETSSDQPVDSGGEPADSGGEPDPLP</sequence>
<evidence type="ECO:0000313" key="3">
    <source>
        <dbReference type="EMBL" id="CAB4323129.1"/>
    </source>
</evidence>
<dbReference type="InterPro" id="IPR019277">
    <property type="entry name" value="DUF2304"/>
</dbReference>
<dbReference type="AlphaFoldDB" id="A0A6J5YHD4"/>
<keyword evidence="2" id="KW-1133">Transmembrane helix</keyword>